<gene>
    <name evidence="4" type="ORF">BU14_0072s0057</name>
</gene>
<proteinExistence type="predicted"/>
<protein>
    <submittedName>
        <fullName evidence="4">Uncharacterized protein</fullName>
    </submittedName>
</protein>
<keyword evidence="5" id="KW-1185">Reference proteome</keyword>
<keyword evidence="3" id="KW-1133">Transmembrane helix</keyword>
<evidence type="ECO:0000256" key="1">
    <source>
        <dbReference type="SAM" id="Coils"/>
    </source>
</evidence>
<reference evidence="4 5" key="1">
    <citation type="submission" date="2017-03" db="EMBL/GenBank/DDBJ databases">
        <title>WGS assembly of Porphyra umbilicalis.</title>
        <authorList>
            <person name="Brawley S.H."/>
            <person name="Blouin N.A."/>
            <person name="Ficko-Blean E."/>
            <person name="Wheeler G.L."/>
            <person name="Lohr M."/>
            <person name="Goodson H.V."/>
            <person name="Jenkins J.W."/>
            <person name="Blaby-Haas C.E."/>
            <person name="Helliwell K.E."/>
            <person name="Chan C."/>
            <person name="Marriage T."/>
            <person name="Bhattacharya D."/>
            <person name="Klein A.S."/>
            <person name="Badis Y."/>
            <person name="Brodie J."/>
            <person name="Cao Y."/>
            <person name="Collen J."/>
            <person name="Dittami S.M."/>
            <person name="Gachon C.M."/>
            <person name="Green B.R."/>
            <person name="Karpowicz S."/>
            <person name="Kim J.W."/>
            <person name="Kudahl U."/>
            <person name="Lin S."/>
            <person name="Michel G."/>
            <person name="Mittag M."/>
            <person name="Olson B.J."/>
            <person name="Pangilinan J."/>
            <person name="Peng Y."/>
            <person name="Qiu H."/>
            <person name="Shu S."/>
            <person name="Singer J.T."/>
            <person name="Smith A.G."/>
            <person name="Sprecher B.N."/>
            <person name="Wagner V."/>
            <person name="Wang W."/>
            <person name="Wang Z.-Y."/>
            <person name="Yan J."/>
            <person name="Yarish C."/>
            <person name="Zoeuner-Riek S."/>
            <person name="Zhuang Y."/>
            <person name="Zou Y."/>
            <person name="Lindquist E.A."/>
            <person name="Grimwood J."/>
            <person name="Barry K."/>
            <person name="Rokhsar D.S."/>
            <person name="Schmutz J."/>
            <person name="Stiller J.W."/>
            <person name="Grossman A.R."/>
            <person name="Prochnik S.E."/>
        </authorList>
    </citation>
    <scope>NUCLEOTIDE SEQUENCE [LARGE SCALE GENOMIC DNA]</scope>
    <source>
        <strain evidence="4">4086291</strain>
    </source>
</reference>
<dbReference type="Proteomes" id="UP000218209">
    <property type="component" value="Unassembled WGS sequence"/>
</dbReference>
<evidence type="ECO:0000313" key="4">
    <source>
        <dbReference type="EMBL" id="OSX79699.1"/>
    </source>
</evidence>
<organism evidence="4 5">
    <name type="scientific">Porphyra umbilicalis</name>
    <name type="common">Purple laver</name>
    <name type="synonym">Red alga</name>
    <dbReference type="NCBI Taxonomy" id="2786"/>
    <lineage>
        <taxon>Eukaryota</taxon>
        <taxon>Rhodophyta</taxon>
        <taxon>Bangiophyceae</taxon>
        <taxon>Bangiales</taxon>
        <taxon>Bangiaceae</taxon>
        <taxon>Porphyra</taxon>
    </lineage>
</organism>
<dbReference type="EMBL" id="KV918787">
    <property type="protein sequence ID" value="OSX79699.1"/>
    <property type="molecule type" value="Genomic_DNA"/>
</dbReference>
<keyword evidence="3" id="KW-0812">Transmembrane</keyword>
<feature type="region of interest" description="Disordered" evidence="2">
    <location>
        <begin position="1"/>
        <end position="83"/>
    </location>
</feature>
<evidence type="ECO:0000256" key="2">
    <source>
        <dbReference type="SAM" id="MobiDB-lite"/>
    </source>
</evidence>
<feature type="coiled-coil region" evidence="1">
    <location>
        <begin position="198"/>
        <end position="225"/>
    </location>
</feature>
<keyword evidence="3" id="KW-0472">Membrane</keyword>
<feature type="transmembrane region" description="Helical" evidence="3">
    <location>
        <begin position="88"/>
        <end position="110"/>
    </location>
</feature>
<sequence>MSTPPPSPLHETDPPLPSALRPARAGGAILPCGCGRDGAESRCSPVDAPPVHDGTPRSALKPLSPPPTTQSRGPDGPTDRPMLHPRTVMAIAAAAAAVAAATVAAAAAAIDFPPAAPHPPLPAAVGVTVPVVAAYSVPAPGRVCLSQAELDAAADYAVDVMYDAGIDVAVIASFVVGITRVMPARLGTDDDGGDPAAAAAAEAAAAAAEAAAAAAEAAAAAAEATATTSAAATAAAAKAAAAAEARDGGGCPSPTDATPCPVPHGGRPAPMKCYDTKVASTFIANRYIDAIASIALSSAARPAAAAAATRRRLPSPAVRTWSSPRYRRCRLCCGLFAFDWGFDARKRCERRFGCRKQRCRV</sequence>
<keyword evidence="1" id="KW-0175">Coiled coil</keyword>
<accession>A0A1X6PFS2</accession>
<dbReference type="AlphaFoldDB" id="A0A1X6PFS2"/>
<name>A0A1X6PFS2_PORUM</name>
<evidence type="ECO:0000313" key="5">
    <source>
        <dbReference type="Proteomes" id="UP000218209"/>
    </source>
</evidence>
<evidence type="ECO:0000256" key="3">
    <source>
        <dbReference type="SAM" id="Phobius"/>
    </source>
</evidence>